<feature type="domain" description="G-patch" evidence="2">
    <location>
        <begin position="149"/>
        <end position="219"/>
    </location>
</feature>
<keyword evidence="4" id="KW-1185">Reference proteome</keyword>
<dbReference type="GO" id="GO:0003723">
    <property type="term" value="F:RNA binding"/>
    <property type="evidence" value="ECO:0007669"/>
    <property type="project" value="TreeGrafter"/>
</dbReference>
<dbReference type="RefSeq" id="XP_033401317.1">
    <property type="nucleotide sequence ID" value="XM_033538710.1"/>
</dbReference>
<dbReference type="Pfam" id="PF07713">
    <property type="entry name" value="DUF1604"/>
    <property type="match status" value="1"/>
</dbReference>
<feature type="compositionally biased region" description="Gly residues" evidence="1">
    <location>
        <begin position="668"/>
        <end position="679"/>
    </location>
</feature>
<dbReference type="PANTHER" id="PTHR13384">
    <property type="entry name" value="G PATCH DOMAIN-CONTAINING PROTEIN 1"/>
    <property type="match status" value="1"/>
</dbReference>
<feature type="compositionally biased region" description="Basic and acidic residues" evidence="1">
    <location>
        <begin position="211"/>
        <end position="231"/>
    </location>
</feature>
<feature type="region of interest" description="Disordered" evidence="1">
    <location>
        <begin position="551"/>
        <end position="588"/>
    </location>
</feature>
<name>A0A6A6BQM6_9PEZI</name>
<dbReference type="Pfam" id="PF01585">
    <property type="entry name" value="G-patch"/>
    <property type="match status" value="1"/>
</dbReference>
<dbReference type="InterPro" id="IPR011666">
    <property type="entry name" value="DUF1604"/>
</dbReference>
<dbReference type="InterPro" id="IPR000467">
    <property type="entry name" value="G_patch_dom"/>
</dbReference>
<accession>A0A6A6BQM6</accession>
<evidence type="ECO:0000313" key="4">
    <source>
        <dbReference type="Proteomes" id="UP000799438"/>
    </source>
</evidence>
<dbReference type="GO" id="GO:0005634">
    <property type="term" value="C:nucleus"/>
    <property type="evidence" value="ECO:0007669"/>
    <property type="project" value="TreeGrafter"/>
</dbReference>
<dbReference type="GeneID" id="54296206"/>
<gene>
    <name evidence="3" type="ORF">K452DRAFT_264787</name>
</gene>
<evidence type="ECO:0000259" key="2">
    <source>
        <dbReference type="PROSITE" id="PS50174"/>
    </source>
</evidence>
<evidence type="ECO:0000256" key="1">
    <source>
        <dbReference type="SAM" id="MobiDB-lite"/>
    </source>
</evidence>
<dbReference type="PANTHER" id="PTHR13384:SF19">
    <property type="entry name" value="G PATCH DOMAIN-CONTAINING PROTEIN 1"/>
    <property type="match status" value="1"/>
</dbReference>
<feature type="region of interest" description="Disordered" evidence="1">
    <location>
        <begin position="621"/>
        <end position="645"/>
    </location>
</feature>
<dbReference type="EMBL" id="ML995477">
    <property type="protein sequence ID" value="KAF2145605.1"/>
    <property type="molecule type" value="Genomic_DNA"/>
</dbReference>
<feature type="region of interest" description="Disordered" evidence="1">
    <location>
        <begin position="211"/>
        <end position="280"/>
    </location>
</feature>
<proteinExistence type="predicted"/>
<feature type="compositionally biased region" description="Low complexity" evidence="1">
    <location>
        <begin position="558"/>
        <end position="577"/>
    </location>
</feature>
<dbReference type="AlphaFoldDB" id="A0A6A6BQM6"/>
<sequence length="710" mass="75298">MAHKRSRAAFEADLHAPYALFGTPLPPLDDNARDDGSYVPVWKQDVTDDRGRKRLHGAFTGGFSAGYFNTVGSKEGWTPSTFVSSRANRHKDQNNAAQARPEDYMDDEDLADAREAEKIQTAGAFSGFGTAGEAAALQNVLMGMIKTTGETMGVKLLQKMGWKPGQGVGPRIRRKARLDPGEEAGQDAGQQMHLFAPDNSKMITFRRKNDHKGLGYEGEARLSEPTKADKAAEEEESNGERDFGSLGAPRKPKAKPAKRGGFGVGVLNDTGSDEEDPYEMGPKISYNRVIGGDKKTKKKVGTTKPSLGSANPLLGAKPVFISKKARKPEAGFRKCHDGRFPLDGFILATQALSISDGAKWAPPSIPEGWSSSKKAASVTSPTAASYQSTSDAAKASTLDAKARAALLGEAALPGKSVFDFVSPAARARLVASTGNANLPQALGEAAPEGFRKTDAARHQDLWNMVPALDATTAEQALRRGSSGWMPYADDAGKRARYRGFLELRAGAREDPALPERPPGMRVAEWAQELREFAHAAQVFKPVTGMMASRFTTASTQHPAASSGESTPTTTASATLTTPAPPKPKSPAEEAAALGMFGPLTRSRAPFFPARLLCKRFNVPVPAHVRPGPDEARSSAAGGADAPTPPDLEVVKKAAMEEMMREGQLRGSYGSGGGGGGGAGATTRNEALETQKAGADLFKAVFGSDDEDEDD</sequence>
<reference evidence="3" key="1">
    <citation type="journal article" date="2020" name="Stud. Mycol.">
        <title>101 Dothideomycetes genomes: a test case for predicting lifestyles and emergence of pathogens.</title>
        <authorList>
            <person name="Haridas S."/>
            <person name="Albert R."/>
            <person name="Binder M."/>
            <person name="Bloem J."/>
            <person name="Labutti K."/>
            <person name="Salamov A."/>
            <person name="Andreopoulos B."/>
            <person name="Baker S."/>
            <person name="Barry K."/>
            <person name="Bills G."/>
            <person name="Bluhm B."/>
            <person name="Cannon C."/>
            <person name="Castanera R."/>
            <person name="Culley D."/>
            <person name="Daum C."/>
            <person name="Ezra D."/>
            <person name="Gonzalez J."/>
            <person name="Henrissat B."/>
            <person name="Kuo A."/>
            <person name="Liang C."/>
            <person name="Lipzen A."/>
            <person name="Lutzoni F."/>
            <person name="Magnuson J."/>
            <person name="Mondo S."/>
            <person name="Nolan M."/>
            <person name="Ohm R."/>
            <person name="Pangilinan J."/>
            <person name="Park H.-J."/>
            <person name="Ramirez L."/>
            <person name="Alfaro M."/>
            <person name="Sun H."/>
            <person name="Tritt A."/>
            <person name="Yoshinaga Y."/>
            <person name="Zwiers L.-H."/>
            <person name="Turgeon B."/>
            <person name="Goodwin S."/>
            <person name="Spatafora J."/>
            <person name="Crous P."/>
            <person name="Grigoriev I."/>
        </authorList>
    </citation>
    <scope>NUCLEOTIDE SEQUENCE</scope>
    <source>
        <strain evidence="3">CBS 121167</strain>
    </source>
</reference>
<feature type="region of interest" description="Disordered" evidence="1">
    <location>
        <begin position="659"/>
        <end position="691"/>
    </location>
</feature>
<dbReference type="GO" id="GO:0006397">
    <property type="term" value="P:mRNA processing"/>
    <property type="evidence" value="ECO:0007669"/>
    <property type="project" value="InterPro"/>
</dbReference>
<dbReference type="OrthoDB" id="20507at2759"/>
<evidence type="ECO:0000313" key="3">
    <source>
        <dbReference type="EMBL" id="KAF2145605.1"/>
    </source>
</evidence>
<dbReference type="Pfam" id="PF26093">
    <property type="entry name" value="HTH_TGH"/>
    <property type="match status" value="1"/>
</dbReference>
<organism evidence="3 4">
    <name type="scientific">Aplosporella prunicola CBS 121167</name>
    <dbReference type="NCBI Taxonomy" id="1176127"/>
    <lineage>
        <taxon>Eukaryota</taxon>
        <taxon>Fungi</taxon>
        <taxon>Dikarya</taxon>
        <taxon>Ascomycota</taxon>
        <taxon>Pezizomycotina</taxon>
        <taxon>Dothideomycetes</taxon>
        <taxon>Dothideomycetes incertae sedis</taxon>
        <taxon>Botryosphaeriales</taxon>
        <taxon>Aplosporellaceae</taxon>
        <taxon>Aplosporella</taxon>
    </lineage>
</organism>
<dbReference type="Proteomes" id="UP000799438">
    <property type="component" value="Unassembled WGS sequence"/>
</dbReference>
<protein>
    <recommendedName>
        <fullName evidence="2">G-patch domain-containing protein</fullName>
    </recommendedName>
</protein>
<dbReference type="PROSITE" id="PS50174">
    <property type="entry name" value="G_PATCH"/>
    <property type="match status" value="1"/>
</dbReference>